<keyword evidence="4" id="KW-1185">Reference proteome</keyword>
<dbReference type="InterPro" id="IPR024344">
    <property type="entry name" value="MDMPI_metal-binding"/>
</dbReference>
<proteinExistence type="predicted"/>
<feature type="domain" description="Mycothiol-dependent maleylpyruvate isomerase metal-binding" evidence="2">
    <location>
        <begin position="26"/>
        <end position="144"/>
    </location>
</feature>
<dbReference type="GO" id="GO:0046872">
    <property type="term" value="F:metal ion binding"/>
    <property type="evidence" value="ECO:0007669"/>
    <property type="project" value="InterPro"/>
</dbReference>
<dbReference type="Pfam" id="PF07398">
    <property type="entry name" value="MDMPI_C"/>
    <property type="match status" value="1"/>
</dbReference>
<reference evidence="3 4" key="1">
    <citation type="submission" date="2020-08" db="EMBL/GenBank/DDBJ databases">
        <title>Genomic Encyclopedia of Type Strains, Phase III (KMG-III): the genomes of soil and plant-associated and newly described type strains.</title>
        <authorList>
            <person name="Whitman W."/>
        </authorList>
    </citation>
    <scope>NUCLEOTIDE SEQUENCE [LARGE SCALE GENOMIC DNA]</scope>
    <source>
        <strain evidence="3 4">CECT 8577</strain>
    </source>
</reference>
<dbReference type="GO" id="GO:0005886">
    <property type="term" value="C:plasma membrane"/>
    <property type="evidence" value="ECO:0007669"/>
    <property type="project" value="TreeGrafter"/>
</dbReference>
<dbReference type="NCBIfam" id="TIGR03083">
    <property type="entry name" value="maleylpyruvate isomerase family mycothiol-dependent enzyme"/>
    <property type="match status" value="1"/>
</dbReference>
<dbReference type="PANTHER" id="PTHR40758">
    <property type="entry name" value="CONSERVED PROTEIN"/>
    <property type="match status" value="1"/>
</dbReference>
<dbReference type="InterPro" id="IPR017517">
    <property type="entry name" value="Maleyloyr_isom"/>
</dbReference>
<dbReference type="InterPro" id="IPR010872">
    <property type="entry name" value="MDMPI_C-term_domain"/>
</dbReference>
<comment type="caution">
    <text evidence="3">The sequence shown here is derived from an EMBL/GenBank/DDBJ whole genome shotgun (WGS) entry which is preliminary data.</text>
</comment>
<dbReference type="EMBL" id="JACHWU010000003">
    <property type="protein sequence ID" value="MBB3051890.1"/>
    <property type="molecule type" value="Genomic_DNA"/>
</dbReference>
<dbReference type="Pfam" id="PF11716">
    <property type="entry name" value="MDMPI_N"/>
    <property type="match status" value="1"/>
</dbReference>
<evidence type="ECO:0000313" key="4">
    <source>
        <dbReference type="Proteomes" id="UP000550714"/>
    </source>
</evidence>
<organism evidence="3 4">
    <name type="scientific">Prauserella isguenensis</name>
    <dbReference type="NCBI Taxonomy" id="1470180"/>
    <lineage>
        <taxon>Bacteria</taxon>
        <taxon>Bacillati</taxon>
        <taxon>Actinomycetota</taxon>
        <taxon>Actinomycetes</taxon>
        <taxon>Pseudonocardiales</taxon>
        <taxon>Pseudonocardiaceae</taxon>
        <taxon>Prauserella</taxon>
    </lineage>
</organism>
<dbReference type="PANTHER" id="PTHR40758:SF1">
    <property type="entry name" value="CONSERVED PROTEIN"/>
    <property type="match status" value="1"/>
</dbReference>
<evidence type="ECO:0000259" key="2">
    <source>
        <dbReference type="Pfam" id="PF11716"/>
    </source>
</evidence>
<feature type="domain" description="MDMPI C-terminal" evidence="1">
    <location>
        <begin position="157"/>
        <end position="252"/>
    </location>
</feature>
<evidence type="ECO:0000313" key="3">
    <source>
        <dbReference type="EMBL" id="MBB3051890.1"/>
    </source>
</evidence>
<sequence length="264" mass="28635">MATVAETVTVTSGGPVVDHRRLAEAFGDEVTLLIEASRGLAPETPVPTCPGWTVADTVRHVGSIYRVAQAWLIDGERPREWQRVPAPGQSEESYVRQGYADLREILDFHGPDRPAATWWPKDRTYGFWCRRMTHDTTVHRVDVEGAGGMTWSGVAADVALDGVDEALMLWFGHRLPRLGLRGTRAGEVGVCTAGRGWLVSAGPEETAVRRCPESEARDAAAVVSGGPEAVYLWLWGRNRPGAVAVAGDEDAAGQLLALMRLATR</sequence>
<name>A0A839S4E7_9PSEU</name>
<dbReference type="Proteomes" id="UP000550714">
    <property type="component" value="Unassembled WGS sequence"/>
</dbReference>
<dbReference type="AlphaFoldDB" id="A0A839S4E7"/>
<dbReference type="RefSeq" id="WP_343053932.1">
    <property type="nucleotide sequence ID" value="NZ_JACHWU010000003.1"/>
</dbReference>
<evidence type="ECO:0000259" key="1">
    <source>
        <dbReference type="Pfam" id="PF07398"/>
    </source>
</evidence>
<gene>
    <name evidence="3" type="ORF">FHS23_002919</name>
</gene>
<accession>A0A839S4E7</accession>
<dbReference type="InterPro" id="IPR034660">
    <property type="entry name" value="DinB/YfiT-like"/>
</dbReference>
<dbReference type="SUPFAM" id="SSF109854">
    <property type="entry name" value="DinB/YfiT-like putative metalloenzymes"/>
    <property type="match status" value="1"/>
</dbReference>
<protein>
    <submittedName>
        <fullName evidence="3">Uncharacterized protein (TIGR03083 family)</fullName>
    </submittedName>
</protein>